<organism evidence="2 3">
    <name type="scientific">Rhamnusium bicolor</name>
    <dbReference type="NCBI Taxonomy" id="1586634"/>
    <lineage>
        <taxon>Eukaryota</taxon>
        <taxon>Metazoa</taxon>
        <taxon>Ecdysozoa</taxon>
        <taxon>Arthropoda</taxon>
        <taxon>Hexapoda</taxon>
        <taxon>Insecta</taxon>
        <taxon>Pterygota</taxon>
        <taxon>Neoptera</taxon>
        <taxon>Endopterygota</taxon>
        <taxon>Coleoptera</taxon>
        <taxon>Polyphaga</taxon>
        <taxon>Cucujiformia</taxon>
        <taxon>Chrysomeloidea</taxon>
        <taxon>Cerambycidae</taxon>
        <taxon>Lepturinae</taxon>
        <taxon>Rhagiini</taxon>
        <taxon>Rhamnusium</taxon>
    </lineage>
</organism>
<evidence type="ECO:0000313" key="2">
    <source>
        <dbReference type="EMBL" id="KAJ8932450.1"/>
    </source>
</evidence>
<dbReference type="Proteomes" id="UP001162156">
    <property type="component" value="Unassembled WGS sequence"/>
</dbReference>
<comment type="caution">
    <text evidence="2">The sequence shown here is derived from an EMBL/GenBank/DDBJ whole genome shotgun (WGS) entry which is preliminary data.</text>
</comment>
<dbReference type="EMBL" id="JANEYF010004046">
    <property type="protein sequence ID" value="KAJ8932450.1"/>
    <property type="molecule type" value="Genomic_DNA"/>
</dbReference>
<protein>
    <recommendedName>
        <fullName evidence="4">Reverse transcriptase domain-containing protein</fullName>
    </recommendedName>
</protein>
<evidence type="ECO:0008006" key="4">
    <source>
        <dbReference type="Google" id="ProtNLM"/>
    </source>
</evidence>
<dbReference type="AlphaFoldDB" id="A0AAV8X229"/>
<gene>
    <name evidence="2" type="ORF">NQ314_014646</name>
</gene>
<dbReference type="PANTHER" id="PTHR19446">
    <property type="entry name" value="REVERSE TRANSCRIPTASES"/>
    <property type="match status" value="1"/>
</dbReference>
<reference evidence="2" key="1">
    <citation type="journal article" date="2023" name="Insect Mol. Biol.">
        <title>Genome sequencing provides insights into the evolution of gene families encoding plant cell wall-degrading enzymes in longhorned beetles.</title>
        <authorList>
            <person name="Shin N.R."/>
            <person name="Okamura Y."/>
            <person name="Kirsch R."/>
            <person name="Pauchet Y."/>
        </authorList>
    </citation>
    <scope>NUCLEOTIDE SEQUENCE</scope>
    <source>
        <strain evidence="2">RBIC_L_NR</strain>
    </source>
</reference>
<evidence type="ECO:0000256" key="1">
    <source>
        <dbReference type="SAM" id="MobiDB-lite"/>
    </source>
</evidence>
<name>A0AAV8X229_9CUCU</name>
<accession>A0AAV8X229</accession>
<feature type="region of interest" description="Disordered" evidence="1">
    <location>
        <begin position="504"/>
        <end position="525"/>
    </location>
</feature>
<keyword evidence="3" id="KW-1185">Reference proteome</keyword>
<evidence type="ECO:0000313" key="3">
    <source>
        <dbReference type="Proteomes" id="UP001162156"/>
    </source>
</evidence>
<sequence>MAEHRHYGRGGSTFPKNRAVGGSRQDVVAKLLNQCLVDGEFPSDWKTSRLVLIEKPRKDPTSNISYRPICLLDSDAKLLELMIKGRLVSELDEKEAIHDHQYGFRTGSELEDLVQHATNMVAEKMGDMGIKLAPKKTEIVLLYGNRKIDRLEVTVAETRIENQRDLKYLGINIDQGKRMTTHAKNVCMKANKKLNLISRILPNIGGPKYRKRKIITSTVMSIILYGASIWKEALRYKHYENMLEQLNRKLAIKVIAAYRTIPTEAALALAGMPPIKLKVQERASIQTKERNKKEARMHMLLEWQGKWENYEGWVKVFINDIIAWNEREWGTIDYYLAQAFTGHGVFGTYLKRIGKQEHSRCWFCDEEDTAEHTVFRCVKWIQQREALSEKCEKEFNKENVAGLLLESEENWKAIAKTITAIMKEKEDEEYKRGEEKIGNNRSTLDPFKRRYSIARSPPAVVDSTLPSDMGQESEHIALNRLGRVGELCQRRHFHSGGIIQDRKRKVGDTSFTQQSEATKKGEPSGLKRYPELTDVKEEFEILEQITRARSQELNNYTCRTIVKITQNGTDEDLWKKLTKIRDEVVDAKWIAMHHVECVSPLRL</sequence>
<proteinExistence type="predicted"/>